<dbReference type="EMBL" id="DQWQ01000063">
    <property type="protein sequence ID" value="HDD35427.1"/>
    <property type="molecule type" value="Genomic_DNA"/>
</dbReference>
<organism evidence="1">
    <name type="scientific">Desulfofervidus auxilii</name>
    <dbReference type="NCBI Taxonomy" id="1621989"/>
    <lineage>
        <taxon>Bacteria</taxon>
        <taxon>Pseudomonadati</taxon>
        <taxon>Thermodesulfobacteriota</taxon>
        <taxon>Candidatus Desulfofervidia</taxon>
        <taxon>Candidatus Desulfofervidales</taxon>
        <taxon>Candidatus Desulfofervidaceae</taxon>
        <taxon>Candidatus Desulfofervidus</taxon>
    </lineage>
</organism>
<dbReference type="SUPFAM" id="SSF51658">
    <property type="entry name" value="Xylose isomerase-like"/>
    <property type="match status" value="2"/>
</dbReference>
<dbReference type="InterPro" id="IPR036237">
    <property type="entry name" value="Xyl_isomerase-like_sf"/>
</dbReference>
<sequence length="595" mass="69255">MPLKVGVSTGLYGVARSEDLGTAVRKLGYGLTRGVSAIELSEDVPHEITETEGKELRYIAKKQGLELLLHGSLTVPMCIPERGEWRDADDHLKKSVRSAVYAGCSYVNFHASLREWLELMTYAGRKLTMTFCDHEGNFINKLLKKSEKLRKWFVEKRWDDYYTDVLTREEIYRASSRGDAEAEAWRKEEIGRRMRESGVPNDIIDYYLTHGSIPPMTPPDHVRKIRNIIEKITNEFSVKRSELDRKYIKDAMNRKLSTGGKWRNEELRAIVGVLDGYHIMAHYLFYEKDPIWMAMAEQYKDVLKRYKLDYSKFYWLDEAWEEAEKKNDKEFKEFFYGVCGAKFLEGHMKKLFEWMEKELIGKELKGKPELQEIARKLKIALEIPDSRDPSVAGMYILWHPKQLYAAIKTIRKTLKTDRVWILIDFEHIATQGLDVLKVLDEVTQKNPDFGSYVLSVHSNKPNPLHSHIPIEIGDIDIYTLEWYLRRSGMGKTYTAYLIFERGGGEDPFKRAVEALKIIARYLEQDIPPEDLPPEFFGVKGLTAGSFKRQLQIIRDHFHEPLKDLLQMPEEEWSMLSQAAIKAGRKPEAWKKGELR</sequence>
<evidence type="ECO:0000313" key="1">
    <source>
        <dbReference type="EMBL" id="HDD35427.1"/>
    </source>
</evidence>
<comment type="caution">
    <text evidence="1">The sequence shown here is derived from an EMBL/GenBank/DDBJ whole genome shotgun (WGS) entry which is preliminary data.</text>
</comment>
<name>A0A7V0IA46_DESA2</name>
<gene>
    <name evidence="1" type="ORF">ENF30_01365</name>
</gene>
<dbReference type="Gene3D" id="3.20.20.150">
    <property type="entry name" value="Divalent-metal-dependent TIM barrel enzymes"/>
    <property type="match status" value="1"/>
</dbReference>
<reference evidence="1" key="1">
    <citation type="journal article" date="2020" name="mSystems">
        <title>Genome- and Community-Level Interaction Insights into Carbon Utilization and Element Cycling Functions of Hydrothermarchaeota in Hydrothermal Sediment.</title>
        <authorList>
            <person name="Zhou Z."/>
            <person name="Liu Y."/>
            <person name="Xu W."/>
            <person name="Pan J."/>
            <person name="Luo Z.H."/>
            <person name="Li M."/>
        </authorList>
    </citation>
    <scope>NUCLEOTIDE SEQUENCE [LARGE SCALE GENOMIC DNA]</scope>
    <source>
        <strain evidence="1">HyVt-113</strain>
    </source>
</reference>
<dbReference type="Proteomes" id="UP000885706">
    <property type="component" value="Unassembled WGS sequence"/>
</dbReference>
<protein>
    <submittedName>
        <fullName evidence="1">Sugar phosphate isomerase/epimerase</fullName>
    </submittedName>
</protein>
<dbReference type="GO" id="GO:0016853">
    <property type="term" value="F:isomerase activity"/>
    <property type="evidence" value="ECO:0007669"/>
    <property type="project" value="UniProtKB-KW"/>
</dbReference>
<proteinExistence type="predicted"/>
<keyword evidence="1" id="KW-0413">Isomerase</keyword>
<accession>A0A7V0IA46</accession>
<dbReference type="AlphaFoldDB" id="A0A7V0IA46"/>